<dbReference type="EMBL" id="CP000053">
    <property type="protein sequence ID" value="AAY61228.1"/>
    <property type="molecule type" value="Genomic_DNA"/>
</dbReference>
<gene>
    <name evidence="1" type="ordered locus">RF_0377</name>
</gene>
<evidence type="ECO:0000313" key="2">
    <source>
        <dbReference type="Proteomes" id="UP000008548"/>
    </source>
</evidence>
<dbReference type="HOGENOM" id="CLU_1298969_0_0_5"/>
<evidence type="ECO:0000313" key="1">
    <source>
        <dbReference type="EMBL" id="AAY61228.1"/>
    </source>
</evidence>
<reference evidence="1 2" key="1">
    <citation type="journal article" date="2005" name="PLoS Biol.">
        <title>The genome sequence of Rickettsia felis identifies the first putative conjugative plasmid in an obligate intracellular parasite.</title>
        <authorList>
            <person name="Ogata H."/>
            <person name="Renesto P."/>
            <person name="Audic S."/>
            <person name="Robert C."/>
            <person name="Blanc G."/>
            <person name="Fournier P.E."/>
            <person name="Parinello H."/>
            <person name="Claverie J.M."/>
            <person name="Raoult D."/>
        </authorList>
    </citation>
    <scope>NUCLEOTIDE SEQUENCE [LARGE SCALE GENOMIC DNA]</scope>
    <source>
        <strain evidence="2">ATCC VR-1525 / URRWXCal2</strain>
    </source>
</reference>
<keyword evidence="2" id="KW-1185">Reference proteome</keyword>
<sequence length="212" mass="24133">MEVNMLTNQQENLDPVLLQNTAKELGSNFQKALDEDNVEDFKKLMFEMIDFINMSSIQPNFNIILDEKSLIKIAKLAPITSLAFLTKICLPSEQSHSSIIYKALTDCIQSQEITGTQTFVSLLFRLTGNDIKDDNKYLYEGLKTGNIEIVKNLLSYINLDQEAFNIAMEKGRAIKDFICQRDEKLYHGGFFKQYLASETQVDITGDSESHPE</sequence>
<dbReference type="KEGG" id="rfe:RF_0377"/>
<evidence type="ECO:0008006" key="3">
    <source>
        <dbReference type="Google" id="ProtNLM"/>
    </source>
</evidence>
<dbReference type="Proteomes" id="UP000008548">
    <property type="component" value="Chromosome"/>
</dbReference>
<accession>Q4UMI0</accession>
<dbReference type="AlphaFoldDB" id="Q4UMI0"/>
<proteinExistence type="predicted"/>
<organism evidence="1 2">
    <name type="scientific">Rickettsia felis (strain ATCC VR-1525 / URRWXCal2)</name>
    <name type="common">Rickettsia azadi</name>
    <dbReference type="NCBI Taxonomy" id="315456"/>
    <lineage>
        <taxon>Bacteria</taxon>
        <taxon>Pseudomonadati</taxon>
        <taxon>Pseudomonadota</taxon>
        <taxon>Alphaproteobacteria</taxon>
        <taxon>Rickettsiales</taxon>
        <taxon>Rickettsiaceae</taxon>
        <taxon>Rickettsieae</taxon>
        <taxon>Rickettsia</taxon>
        <taxon>spotted fever group</taxon>
    </lineage>
</organism>
<protein>
    <recommendedName>
        <fullName evidence="3">Ankyrin repeat protein</fullName>
    </recommendedName>
</protein>
<name>Q4UMI0_RICFE</name>